<reference evidence="2 3" key="1">
    <citation type="submission" date="2015-11" db="EMBL/GenBank/DDBJ databases">
        <authorList>
            <person name="Varghese N."/>
        </authorList>
    </citation>
    <scope>NUCLEOTIDE SEQUENCE [LARGE SCALE GENOMIC DNA]</scope>
    <source>
        <strain evidence="2 3">JGI-24</strain>
    </source>
</reference>
<dbReference type="OrthoDB" id="9809596at2"/>
<feature type="domain" description="FlgD/Vpr Ig-like" evidence="1">
    <location>
        <begin position="11"/>
        <end position="67"/>
    </location>
</feature>
<protein>
    <submittedName>
        <fullName evidence="2">Por secretion system C-terminal sorting domain-containing protein</fullName>
    </submittedName>
</protein>
<dbReference type="AlphaFoldDB" id="A0A656DBC9"/>
<organism evidence="2 3">
    <name type="scientific">Kryptobacter tengchongensis</name>
    <dbReference type="NCBI Taxonomy" id="1643429"/>
    <lineage>
        <taxon>Bacteria</taxon>
        <taxon>Pseudomonadati</taxon>
        <taxon>Candidatus Kryptoniota</taxon>
        <taxon>Candidatus Kryptobacter</taxon>
    </lineage>
</organism>
<evidence type="ECO:0000259" key="1">
    <source>
        <dbReference type="Pfam" id="PF13860"/>
    </source>
</evidence>
<proteinExistence type="predicted"/>
<dbReference type="Gene3D" id="2.60.40.4070">
    <property type="match status" value="1"/>
</dbReference>
<keyword evidence="3" id="KW-1185">Reference proteome</keyword>
<evidence type="ECO:0000313" key="3">
    <source>
        <dbReference type="Proteomes" id="UP000243065"/>
    </source>
</evidence>
<sequence length="82" mass="9233">NPFNPSTMIEYILPEASHVKIEIYNLAGQKIKTLIDSYLNAGRYTVQWNGTDDNGTRVASGVYIYRLIAGNNTIARKMILLK</sequence>
<accession>A0A656DBC9</accession>
<dbReference type="EMBL" id="CZVU01000142">
    <property type="protein sequence ID" value="CUT05833.1"/>
    <property type="molecule type" value="Genomic_DNA"/>
</dbReference>
<name>A0A656DBC9_KRYT1</name>
<evidence type="ECO:0000313" key="2">
    <source>
        <dbReference type="EMBL" id="CUT05833.1"/>
    </source>
</evidence>
<dbReference type="NCBIfam" id="TIGR04183">
    <property type="entry name" value="Por_Secre_tail"/>
    <property type="match status" value="1"/>
</dbReference>
<gene>
    <name evidence="2" type="ORF">JGI24_01771</name>
</gene>
<dbReference type="InterPro" id="IPR026444">
    <property type="entry name" value="Secre_tail"/>
</dbReference>
<dbReference type="InterPro" id="IPR025965">
    <property type="entry name" value="FlgD/Vpr_Ig-like"/>
</dbReference>
<dbReference type="Pfam" id="PF13860">
    <property type="entry name" value="FlgD_ig"/>
    <property type="match status" value="1"/>
</dbReference>
<dbReference type="Proteomes" id="UP000243065">
    <property type="component" value="Unassembled WGS sequence"/>
</dbReference>
<dbReference type="RefSeq" id="WP_143713476.1">
    <property type="nucleotide sequence ID" value="NZ_CZVU01000142.1"/>
</dbReference>
<feature type="non-terminal residue" evidence="2">
    <location>
        <position position="1"/>
    </location>
</feature>